<dbReference type="EMBL" id="CP036526">
    <property type="protein sequence ID" value="QDT10488.1"/>
    <property type="molecule type" value="Genomic_DNA"/>
</dbReference>
<gene>
    <name evidence="5" type="ORF">K239x_24450</name>
</gene>
<evidence type="ECO:0000313" key="5">
    <source>
        <dbReference type="EMBL" id="QDT10488.1"/>
    </source>
</evidence>
<feature type="transmembrane region" description="Helical" evidence="2">
    <location>
        <begin position="6"/>
        <end position="24"/>
    </location>
</feature>
<dbReference type="InterPro" id="IPR002035">
    <property type="entry name" value="VWF_A"/>
</dbReference>
<dbReference type="InterPro" id="IPR036465">
    <property type="entry name" value="vWFA_dom_sf"/>
</dbReference>
<accession>A0A517NTN8</accession>
<evidence type="ECO:0008006" key="7">
    <source>
        <dbReference type="Google" id="ProtNLM"/>
    </source>
</evidence>
<organism evidence="5 6">
    <name type="scientific">Stieleria marina</name>
    <dbReference type="NCBI Taxonomy" id="1930275"/>
    <lineage>
        <taxon>Bacteria</taxon>
        <taxon>Pseudomonadati</taxon>
        <taxon>Planctomycetota</taxon>
        <taxon>Planctomycetia</taxon>
        <taxon>Pirellulales</taxon>
        <taxon>Pirellulaceae</taxon>
        <taxon>Stieleria</taxon>
    </lineage>
</organism>
<evidence type="ECO:0000313" key="6">
    <source>
        <dbReference type="Proteomes" id="UP000319817"/>
    </source>
</evidence>
<evidence type="ECO:0000259" key="4">
    <source>
        <dbReference type="Pfam" id="PF13519"/>
    </source>
</evidence>
<keyword evidence="2" id="KW-1133">Transmembrane helix</keyword>
<dbReference type="Pfam" id="PF07584">
    <property type="entry name" value="BatA"/>
    <property type="match status" value="1"/>
</dbReference>
<keyword evidence="6" id="KW-1185">Reference proteome</keyword>
<protein>
    <recommendedName>
        <fullName evidence="7">VWFA domain-containing protein</fullName>
    </recommendedName>
</protein>
<reference evidence="5 6" key="1">
    <citation type="submission" date="2019-02" db="EMBL/GenBank/DDBJ databases">
        <title>Deep-cultivation of Planctomycetes and their phenomic and genomic characterization uncovers novel biology.</title>
        <authorList>
            <person name="Wiegand S."/>
            <person name="Jogler M."/>
            <person name="Boedeker C."/>
            <person name="Pinto D."/>
            <person name="Vollmers J."/>
            <person name="Rivas-Marin E."/>
            <person name="Kohn T."/>
            <person name="Peeters S.H."/>
            <person name="Heuer A."/>
            <person name="Rast P."/>
            <person name="Oberbeckmann S."/>
            <person name="Bunk B."/>
            <person name="Jeske O."/>
            <person name="Meyerdierks A."/>
            <person name="Storesund J.E."/>
            <person name="Kallscheuer N."/>
            <person name="Luecker S."/>
            <person name="Lage O.M."/>
            <person name="Pohl T."/>
            <person name="Merkel B.J."/>
            <person name="Hornburger P."/>
            <person name="Mueller R.-W."/>
            <person name="Bruemmer F."/>
            <person name="Labrenz M."/>
            <person name="Spormann A.M."/>
            <person name="Op den Camp H."/>
            <person name="Overmann J."/>
            <person name="Amann R."/>
            <person name="Jetten M.S.M."/>
            <person name="Mascher T."/>
            <person name="Medema M.H."/>
            <person name="Devos D.P."/>
            <person name="Kaster A.-K."/>
            <person name="Ovreas L."/>
            <person name="Rohde M."/>
            <person name="Galperin M.Y."/>
            <person name="Jogler C."/>
        </authorList>
    </citation>
    <scope>NUCLEOTIDE SEQUENCE [LARGE SCALE GENOMIC DNA]</scope>
    <source>
        <strain evidence="5 6">K23_9</strain>
    </source>
</reference>
<dbReference type="NCBIfam" id="TIGR02226">
    <property type="entry name" value="two_anch"/>
    <property type="match status" value="1"/>
</dbReference>
<dbReference type="Gene3D" id="3.40.50.880">
    <property type="match status" value="1"/>
</dbReference>
<evidence type="ECO:0000256" key="2">
    <source>
        <dbReference type="SAM" id="Phobius"/>
    </source>
</evidence>
<dbReference type="AlphaFoldDB" id="A0A517NTN8"/>
<proteinExistence type="predicted"/>
<dbReference type="PANTHER" id="PTHR37464">
    <property type="entry name" value="BLL2463 PROTEIN"/>
    <property type="match status" value="1"/>
</dbReference>
<dbReference type="Pfam" id="PF13519">
    <property type="entry name" value="VWA_2"/>
    <property type="match status" value="1"/>
</dbReference>
<evidence type="ECO:0000256" key="1">
    <source>
        <dbReference type="SAM" id="MobiDB-lite"/>
    </source>
</evidence>
<dbReference type="RefSeq" id="WP_145418086.1">
    <property type="nucleotide sequence ID" value="NZ_CP036526.1"/>
</dbReference>
<feature type="domain" description="VWFA" evidence="4">
    <location>
        <begin position="92"/>
        <end position="196"/>
    </location>
</feature>
<dbReference type="InterPro" id="IPR024163">
    <property type="entry name" value="Aerotolerance_reg_N"/>
</dbReference>
<dbReference type="InterPro" id="IPR029062">
    <property type="entry name" value="Class_I_gatase-like"/>
</dbReference>
<name>A0A517NTN8_9BACT</name>
<evidence type="ECO:0000259" key="3">
    <source>
        <dbReference type="Pfam" id="PF07584"/>
    </source>
</evidence>
<sequence length="806" mass="86842">MTLLNSLLALGALAFTIPLVIHLLHRSRFTTIDWGAWHLLDSVIRVNRRRMQIANLLLLLLRCLIPILLAFCLARPVLTGFRAMPGDAPRTIVIAIDDSRSMNASVSGQPSRLQQAKTGLTDFLKKLSRRDEVILVRSSTVDSPAATMGAADALDEIKQLKATFGPVDLSVMIDAAVGAAQQSSHAQTSVLLVSDFQSCNLTKSSLKSLDGISRRLSKIDPRPTVSFWNFGSESEKAANVSVESVTVDSPAVVAGRSTQFSARVRNAADVPTGDLRLVWSIDGVDLPPRTISIGERSSATARLNHRIDEPGVREVTVSVEHADSLADDNRRRIAVDVMREISVVLVDGKPSRRPLEGQADFLSIALSPFAFGGDDQPDSVRADLIRSSEITDTIANVRPEIVVLANVGTLDRSQRAALSTFVLQGGSLVVFDGDRVEAESFNTPWQSDAGALSFPARLGEIVGTPDERNVTVTTIAELNQQYSPWRLLAAANERPLSDVEVFAYRQLTVSQGEAATADEDAVTQEAAGESELAGEQTAASVLMTFGDGRPMVVLASRGRGQVCQFALPCDAAWSTLPLRLAYLPMMQQLVMDLAGRRKTTTLEVGQPISLPTSELKLAGGSMNAGAGKKEASAAESPSTQTRYSVQPPGEAEVSLTPAGESDGSSPRELQWLQTQVPGTYAFRSVGPNDPAENDESDAAESLITKTIRVVEVPHSESQLRSVDPDALKAVAKKVDANIYAELSDLQADDQTRRFGREIWRWLLLALLIGMVGELFLQQHLVGRRSAGAQSRVPVDPPQAVMTGRGL</sequence>
<keyword evidence="2" id="KW-0472">Membrane</keyword>
<dbReference type="Proteomes" id="UP000319817">
    <property type="component" value="Chromosome"/>
</dbReference>
<keyword evidence="2" id="KW-0812">Transmembrane</keyword>
<dbReference type="SUPFAM" id="SSF52317">
    <property type="entry name" value="Class I glutamine amidotransferase-like"/>
    <property type="match status" value="1"/>
</dbReference>
<dbReference type="Gene3D" id="3.40.50.410">
    <property type="entry name" value="von Willebrand factor, type A domain"/>
    <property type="match status" value="1"/>
</dbReference>
<feature type="region of interest" description="Disordered" evidence="1">
    <location>
        <begin position="786"/>
        <end position="806"/>
    </location>
</feature>
<dbReference type="OrthoDB" id="7052926at2"/>
<dbReference type="PANTHER" id="PTHR37464:SF1">
    <property type="entry name" value="BLL2463 PROTEIN"/>
    <property type="match status" value="1"/>
</dbReference>
<dbReference type="SUPFAM" id="SSF53300">
    <property type="entry name" value="vWA-like"/>
    <property type="match status" value="1"/>
</dbReference>
<feature type="transmembrane region" description="Helical" evidence="2">
    <location>
        <begin position="56"/>
        <end position="78"/>
    </location>
</feature>
<feature type="domain" description="Aerotolerance regulator N-terminal" evidence="3">
    <location>
        <begin position="1"/>
        <end position="76"/>
    </location>
</feature>
<feature type="region of interest" description="Disordered" evidence="1">
    <location>
        <begin position="617"/>
        <end position="666"/>
    </location>
</feature>
<dbReference type="InterPro" id="IPR011933">
    <property type="entry name" value="Double_TM_dom"/>
</dbReference>